<feature type="compositionally biased region" description="Polar residues" evidence="1">
    <location>
        <begin position="53"/>
        <end position="65"/>
    </location>
</feature>
<protein>
    <recommendedName>
        <fullName evidence="3">PepSY domain-containing protein</fullName>
    </recommendedName>
</protein>
<keyword evidence="2" id="KW-0732">Signal</keyword>
<gene>
    <name evidence="4" type="ORF">CR203_15970</name>
</gene>
<dbReference type="AlphaFoldDB" id="A0A3A9KNU2"/>
<comment type="caution">
    <text evidence="4">The sequence shown here is derived from an EMBL/GenBank/DDBJ whole genome shotgun (WGS) entry which is preliminary data.</text>
</comment>
<dbReference type="Gene3D" id="3.10.450.40">
    <property type="match status" value="3"/>
</dbReference>
<evidence type="ECO:0000259" key="3">
    <source>
        <dbReference type="Pfam" id="PF03413"/>
    </source>
</evidence>
<evidence type="ECO:0000256" key="2">
    <source>
        <dbReference type="SAM" id="SignalP"/>
    </source>
</evidence>
<feature type="chain" id="PRO_5039385451" description="PepSY domain-containing protein" evidence="2">
    <location>
        <begin position="25"/>
        <end position="293"/>
    </location>
</feature>
<dbReference type="RefSeq" id="WP_110939168.1">
    <property type="nucleotide sequence ID" value="NZ_KZ614148.1"/>
</dbReference>
<dbReference type="Proteomes" id="UP000281498">
    <property type="component" value="Unassembled WGS sequence"/>
</dbReference>
<dbReference type="InterPro" id="IPR025711">
    <property type="entry name" value="PepSY"/>
</dbReference>
<reference evidence="4 5" key="1">
    <citation type="submission" date="2017-10" db="EMBL/GenBank/DDBJ databases">
        <title>Bacillus sp. nov., a halophilic bacterium isolated from a Keqin Lake.</title>
        <authorList>
            <person name="Wang H."/>
        </authorList>
    </citation>
    <scope>NUCLEOTIDE SEQUENCE [LARGE SCALE GENOMIC DNA]</scope>
    <source>
        <strain evidence="4 5">KCTC 13187</strain>
    </source>
</reference>
<feature type="domain" description="PepSY" evidence="3">
    <location>
        <begin position="235"/>
        <end position="291"/>
    </location>
</feature>
<feature type="compositionally biased region" description="Basic and acidic residues" evidence="1">
    <location>
        <begin position="226"/>
        <end position="237"/>
    </location>
</feature>
<proteinExistence type="predicted"/>
<dbReference type="EMBL" id="PDOE01000007">
    <property type="protein sequence ID" value="RKL66386.1"/>
    <property type="molecule type" value="Genomic_DNA"/>
</dbReference>
<feature type="domain" description="PepSY" evidence="3">
    <location>
        <begin position="142"/>
        <end position="200"/>
    </location>
</feature>
<dbReference type="OrthoDB" id="5361545at2"/>
<dbReference type="Pfam" id="PF03413">
    <property type="entry name" value="PepSY"/>
    <property type="match status" value="3"/>
</dbReference>
<feature type="domain" description="PepSY" evidence="3">
    <location>
        <begin position="70"/>
        <end position="127"/>
    </location>
</feature>
<evidence type="ECO:0000313" key="4">
    <source>
        <dbReference type="EMBL" id="RKL66386.1"/>
    </source>
</evidence>
<feature type="region of interest" description="Disordered" evidence="1">
    <location>
        <begin position="209"/>
        <end position="237"/>
    </location>
</feature>
<sequence>MMKKLTIILTTIFALGGTTALGMATTNSNVEQAELQSNTAVVDTVGAEEDKTQSVTENNTNVSKDSSSDKITEEEAVKIAQNTIDGKLDEVELDTDDGVQVYEVEIDFEGDDYDIKVDAYTGEIRETDDDLLNTPVADEVSISLEEAKKIVSELAPGGNIDDVDLEMKNSRYVYEIEVEVNDEDGDVHIDAETGEVLKIEDDLEKLLEGNSASNEQKNSSESNDNASKDSKGEQISSEEAKEIALAHVGNGKVDDIELDNEDGLLLFEVEVEHNDDDVEVYIDAYTGEVVYVD</sequence>
<evidence type="ECO:0000313" key="5">
    <source>
        <dbReference type="Proteomes" id="UP000281498"/>
    </source>
</evidence>
<feature type="region of interest" description="Disordered" evidence="1">
    <location>
        <begin position="47"/>
        <end position="69"/>
    </location>
</feature>
<keyword evidence="5" id="KW-1185">Reference proteome</keyword>
<organism evidence="4 5">
    <name type="scientific">Salipaludibacillus neizhouensis</name>
    <dbReference type="NCBI Taxonomy" id="885475"/>
    <lineage>
        <taxon>Bacteria</taxon>
        <taxon>Bacillati</taxon>
        <taxon>Bacillota</taxon>
        <taxon>Bacilli</taxon>
        <taxon>Bacillales</taxon>
        <taxon>Bacillaceae</taxon>
    </lineage>
</organism>
<feature type="signal peptide" evidence="2">
    <location>
        <begin position="1"/>
        <end position="24"/>
    </location>
</feature>
<feature type="compositionally biased region" description="Polar residues" evidence="1">
    <location>
        <begin position="210"/>
        <end position="225"/>
    </location>
</feature>
<name>A0A3A9KNU2_9BACI</name>
<accession>A0A3A9KNU2</accession>
<evidence type="ECO:0000256" key="1">
    <source>
        <dbReference type="SAM" id="MobiDB-lite"/>
    </source>
</evidence>